<dbReference type="GO" id="GO:0003677">
    <property type="term" value="F:DNA binding"/>
    <property type="evidence" value="ECO:0007669"/>
    <property type="project" value="UniProtKB-KW"/>
</dbReference>
<dbReference type="SUPFAM" id="SSF46894">
    <property type="entry name" value="C-terminal effector domain of the bipartite response regulators"/>
    <property type="match status" value="1"/>
</dbReference>
<dbReference type="Gene3D" id="3.40.50.2300">
    <property type="match status" value="1"/>
</dbReference>
<dbReference type="InterPro" id="IPR058245">
    <property type="entry name" value="NreC/VraR/RcsB-like_REC"/>
</dbReference>
<dbReference type="OrthoDB" id="3679796at2"/>
<protein>
    <submittedName>
        <fullName evidence="6">Transcriptional regulatory protein DegU</fullName>
    </submittedName>
</protein>
<dbReference type="AlphaFoldDB" id="A0A3B0M307"/>
<dbReference type="Gene3D" id="1.10.10.10">
    <property type="entry name" value="Winged helix-like DNA-binding domain superfamily/Winged helix DNA-binding domain"/>
    <property type="match status" value="1"/>
</dbReference>
<dbReference type="SMART" id="SM00448">
    <property type="entry name" value="REC"/>
    <property type="match status" value="1"/>
</dbReference>
<dbReference type="SUPFAM" id="SSF52172">
    <property type="entry name" value="CheY-like"/>
    <property type="match status" value="1"/>
</dbReference>
<dbReference type="Proteomes" id="UP000272908">
    <property type="component" value="Unassembled WGS sequence"/>
</dbReference>
<evidence type="ECO:0000313" key="6">
    <source>
        <dbReference type="EMBL" id="SUZ30532.1"/>
    </source>
</evidence>
<dbReference type="InterPro" id="IPR001789">
    <property type="entry name" value="Sig_transdc_resp-reg_receiver"/>
</dbReference>
<dbReference type="InterPro" id="IPR051015">
    <property type="entry name" value="EvgA-like"/>
</dbReference>
<dbReference type="GO" id="GO:0006355">
    <property type="term" value="P:regulation of DNA-templated transcription"/>
    <property type="evidence" value="ECO:0007669"/>
    <property type="project" value="InterPro"/>
</dbReference>
<evidence type="ECO:0000256" key="2">
    <source>
        <dbReference type="ARBA" id="ARBA00023125"/>
    </source>
</evidence>
<keyword evidence="7" id="KW-1185">Reference proteome</keyword>
<dbReference type="Pfam" id="PF00072">
    <property type="entry name" value="Response_reg"/>
    <property type="match status" value="1"/>
</dbReference>
<name>A0A3B0M307_9RHOB</name>
<dbReference type="Pfam" id="PF00196">
    <property type="entry name" value="GerE"/>
    <property type="match status" value="1"/>
</dbReference>
<dbReference type="GO" id="GO:0000160">
    <property type="term" value="P:phosphorelay signal transduction system"/>
    <property type="evidence" value="ECO:0007669"/>
    <property type="project" value="InterPro"/>
</dbReference>
<evidence type="ECO:0000256" key="3">
    <source>
        <dbReference type="PROSITE-ProRule" id="PRU00169"/>
    </source>
</evidence>
<evidence type="ECO:0000256" key="1">
    <source>
        <dbReference type="ARBA" id="ARBA00022553"/>
    </source>
</evidence>
<dbReference type="PANTHER" id="PTHR45566:SF2">
    <property type="entry name" value="NARL SUBFAMILY"/>
    <property type="match status" value="1"/>
</dbReference>
<dbReference type="RefSeq" id="WP_121092844.1">
    <property type="nucleotide sequence ID" value="NZ_UIHC01000002.1"/>
</dbReference>
<feature type="domain" description="HTH luxR-type" evidence="4">
    <location>
        <begin position="144"/>
        <end position="209"/>
    </location>
</feature>
<sequence length="211" mass="23169">MRLLIADDHELLRDTLRSFLQQQDGLEICTVGDLDGALELLDAGESYDLILLDYTMPGMNGLDGLRHLLDRPDTGPVALISGIAETEVALQAVQMGAQGFLQKTMPAQSLLNAIRFMTLGERFVPVELILSHISDPVQPQKPVTDRPDVTLTPRETEVLAALCRGQTNKEIARALSLSEPTIKLHVKTLYRRLGATNRTQAAMIARNMGLS</sequence>
<dbReference type="PANTHER" id="PTHR45566">
    <property type="entry name" value="HTH-TYPE TRANSCRIPTIONAL REGULATOR YHJB-RELATED"/>
    <property type="match status" value="1"/>
</dbReference>
<dbReference type="InterPro" id="IPR016032">
    <property type="entry name" value="Sig_transdc_resp-reg_C-effctor"/>
</dbReference>
<accession>A0A3B0M307</accession>
<dbReference type="CDD" id="cd06170">
    <property type="entry name" value="LuxR_C_like"/>
    <property type="match status" value="1"/>
</dbReference>
<proteinExistence type="predicted"/>
<feature type="domain" description="Response regulatory" evidence="5">
    <location>
        <begin position="2"/>
        <end position="118"/>
    </location>
</feature>
<dbReference type="PRINTS" id="PR00038">
    <property type="entry name" value="HTHLUXR"/>
</dbReference>
<dbReference type="InterPro" id="IPR036388">
    <property type="entry name" value="WH-like_DNA-bd_sf"/>
</dbReference>
<evidence type="ECO:0000259" key="4">
    <source>
        <dbReference type="PROSITE" id="PS50043"/>
    </source>
</evidence>
<dbReference type="EMBL" id="UIHC01000002">
    <property type="protein sequence ID" value="SUZ30532.1"/>
    <property type="molecule type" value="Genomic_DNA"/>
</dbReference>
<evidence type="ECO:0000313" key="7">
    <source>
        <dbReference type="Proteomes" id="UP000272908"/>
    </source>
</evidence>
<keyword evidence="1 3" id="KW-0597">Phosphoprotein</keyword>
<gene>
    <name evidence="6" type="primary">degU_1</name>
    <name evidence="6" type="ORF">ROE7235_00255</name>
</gene>
<dbReference type="PROSITE" id="PS50110">
    <property type="entry name" value="RESPONSE_REGULATORY"/>
    <property type="match status" value="1"/>
</dbReference>
<reference evidence="7" key="1">
    <citation type="submission" date="2018-08" db="EMBL/GenBank/DDBJ databases">
        <authorList>
            <person name="Rodrigo-Torres L."/>
            <person name="Arahal R. D."/>
            <person name="Lucena T."/>
        </authorList>
    </citation>
    <scope>NUCLEOTIDE SEQUENCE [LARGE SCALE GENOMIC DNA]</scope>
    <source>
        <strain evidence="7">CECT 7235</strain>
    </source>
</reference>
<keyword evidence="2" id="KW-0238">DNA-binding</keyword>
<dbReference type="InterPro" id="IPR000792">
    <property type="entry name" value="Tscrpt_reg_LuxR_C"/>
</dbReference>
<organism evidence="6 7">
    <name type="scientific">Roseinatronobacter ekhonensis</name>
    <dbReference type="NCBI Taxonomy" id="254356"/>
    <lineage>
        <taxon>Bacteria</taxon>
        <taxon>Pseudomonadati</taxon>
        <taxon>Pseudomonadota</taxon>
        <taxon>Alphaproteobacteria</taxon>
        <taxon>Rhodobacterales</taxon>
        <taxon>Paracoccaceae</taxon>
        <taxon>Roseinatronobacter</taxon>
    </lineage>
</organism>
<evidence type="ECO:0000259" key="5">
    <source>
        <dbReference type="PROSITE" id="PS50110"/>
    </source>
</evidence>
<dbReference type="PROSITE" id="PS50043">
    <property type="entry name" value="HTH_LUXR_2"/>
    <property type="match status" value="1"/>
</dbReference>
<dbReference type="InterPro" id="IPR011006">
    <property type="entry name" value="CheY-like_superfamily"/>
</dbReference>
<feature type="modified residue" description="4-aspartylphosphate" evidence="3">
    <location>
        <position position="53"/>
    </location>
</feature>
<dbReference type="CDD" id="cd17535">
    <property type="entry name" value="REC_NarL-like"/>
    <property type="match status" value="1"/>
</dbReference>
<dbReference type="SMART" id="SM00421">
    <property type="entry name" value="HTH_LUXR"/>
    <property type="match status" value="1"/>
</dbReference>